<dbReference type="HOGENOM" id="CLU_2175830_0_0_1"/>
<reference evidence="2" key="2">
    <citation type="submission" date="2024-10" db="UniProtKB">
        <authorList>
            <consortium name="EnsemblProtists"/>
        </authorList>
    </citation>
    <scope>IDENTIFICATION</scope>
</reference>
<feature type="region of interest" description="Disordered" evidence="1">
    <location>
        <begin position="1"/>
        <end position="110"/>
    </location>
</feature>
<dbReference type="GeneID" id="17258153"/>
<dbReference type="PaxDb" id="2903-EOD12002"/>
<protein>
    <submittedName>
        <fullName evidence="2">Uncharacterized protein</fullName>
    </submittedName>
</protein>
<accession>A0A0D3IL67</accession>
<proteinExistence type="predicted"/>
<sequence length="110" mass="13377">MSASAAATEHSAPRGAGPSTWASSTRRWRRRWPTRGRWGRRSRRRARRRARGRRRRRRRRRRTRKRRRRRRLWWRRRRLGRAGRSPLPTPSRALRSWSTSRTCLAGTAAR</sequence>
<reference evidence="3" key="1">
    <citation type="journal article" date="2013" name="Nature">
        <title>Pan genome of the phytoplankton Emiliania underpins its global distribution.</title>
        <authorList>
            <person name="Read B.A."/>
            <person name="Kegel J."/>
            <person name="Klute M.J."/>
            <person name="Kuo A."/>
            <person name="Lefebvre S.C."/>
            <person name="Maumus F."/>
            <person name="Mayer C."/>
            <person name="Miller J."/>
            <person name="Monier A."/>
            <person name="Salamov A."/>
            <person name="Young J."/>
            <person name="Aguilar M."/>
            <person name="Claverie J.M."/>
            <person name="Frickenhaus S."/>
            <person name="Gonzalez K."/>
            <person name="Herman E.K."/>
            <person name="Lin Y.C."/>
            <person name="Napier J."/>
            <person name="Ogata H."/>
            <person name="Sarno A.F."/>
            <person name="Shmutz J."/>
            <person name="Schroeder D."/>
            <person name="de Vargas C."/>
            <person name="Verret F."/>
            <person name="von Dassow P."/>
            <person name="Valentin K."/>
            <person name="Van de Peer Y."/>
            <person name="Wheeler G."/>
            <person name="Dacks J.B."/>
            <person name="Delwiche C.F."/>
            <person name="Dyhrman S.T."/>
            <person name="Glockner G."/>
            <person name="John U."/>
            <person name="Richards T."/>
            <person name="Worden A.Z."/>
            <person name="Zhang X."/>
            <person name="Grigoriev I.V."/>
            <person name="Allen A.E."/>
            <person name="Bidle K."/>
            <person name="Borodovsky M."/>
            <person name="Bowler C."/>
            <person name="Brownlee C."/>
            <person name="Cock J.M."/>
            <person name="Elias M."/>
            <person name="Gladyshev V.N."/>
            <person name="Groth M."/>
            <person name="Guda C."/>
            <person name="Hadaegh A."/>
            <person name="Iglesias-Rodriguez M.D."/>
            <person name="Jenkins J."/>
            <person name="Jones B.M."/>
            <person name="Lawson T."/>
            <person name="Leese F."/>
            <person name="Lindquist E."/>
            <person name="Lobanov A."/>
            <person name="Lomsadze A."/>
            <person name="Malik S.B."/>
            <person name="Marsh M.E."/>
            <person name="Mackinder L."/>
            <person name="Mock T."/>
            <person name="Mueller-Roeber B."/>
            <person name="Pagarete A."/>
            <person name="Parker M."/>
            <person name="Probert I."/>
            <person name="Quesneville H."/>
            <person name="Raines C."/>
            <person name="Rensing S.A."/>
            <person name="Riano-Pachon D.M."/>
            <person name="Richier S."/>
            <person name="Rokitta S."/>
            <person name="Shiraiwa Y."/>
            <person name="Soanes D.M."/>
            <person name="van der Giezen M."/>
            <person name="Wahlund T.M."/>
            <person name="Williams B."/>
            <person name="Wilson W."/>
            <person name="Wolfe G."/>
            <person name="Wurch L.L."/>
        </authorList>
    </citation>
    <scope>NUCLEOTIDE SEQUENCE</scope>
</reference>
<organism evidence="2 3">
    <name type="scientific">Emiliania huxleyi (strain CCMP1516)</name>
    <dbReference type="NCBI Taxonomy" id="280463"/>
    <lineage>
        <taxon>Eukaryota</taxon>
        <taxon>Haptista</taxon>
        <taxon>Haptophyta</taxon>
        <taxon>Prymnesiophyceae</taxon>
        <taxon>Isochrysidales</taxon>
        <taxon>Noelaerhabdaceae</taxon>
        <taxon>Emiliania</taxon>
    </lineage>
</organism>
<keyword evidence="3" id="KW-1185">Reference proteome</keyword>
<evidence type="ECO:0000313" key="3">
    <source>
        <dbReference type="Proteomes" id="UP000013827"/>
    </source>
</evidence>
<evidence type="ECO:0000256" key="1">
    <source>
        <dbReference type="SAM" id="MobiDB-lite"/>
    </source>
</evidence>
<dbReference type="AlphaFoldDB" id="A0A0D3IL67"/>
<evidence type="ECO:0000313" key="2">
    <source>
        <dbReference type="EnsemblProtists" id="EOD12002"/>
    </source>
</evidence>
<dbReference type="RefSeq" id="XP_005764431.1">
    <property type="nucleotide sequence ID" value="XM_005764374.1"/>
</dbReference>
<feature type="compositionally biased region" description="Basic residues" evidence="1">
    <location>
        <begin position="26"/>
        <end position="81"/>
    </location>
</feature>
<dbReference type="KEGG" id="ehx:EMIHUDRAFT_460836"/>
<dbReference type="Proteomes" id="UP000013827">
    <property type="component" value="Unassembled WGS sequence"/>
</dbReference>
<dbReference type="EnsemblProtists" id="EOD12002">
    <property type="protein sequence ID" value="EOD12002"/>
    <property type="gene ID" value="EMIHUDRAFT_460836"/>
</dbReference>
<name>A0A0D3IL67_EMIH1</name>